<keyword evidence="5" id="KW-1185">Reference proteome</keyword>
<dbReference type="InterPro" id="IPR025877">
    <property type="entry name" value="MobA-like_NTP_Trfase"/>
</dbReference>
<dbReference type="KEGG" id="cmb:CSW64_20455"/>
<dbReference type="Gene3D" id="3.90.550.10">
    <property type="entry name" value="Spore Coat Polysaccharide Biosynthesis Protein SpsA, Chain A"/>
    <property type="match status" value="1"/>
</dbReference>
<keyword evidence="1 4" id="KW-0808">Transferase</keyword>
<dbReference type="PANTHER" id="PTHR19136:SF81">
    <property type="entry name" value="MOLYBDENUM COFACTOR GUANYLYLTRANSFERASE"/>
    <property type="match status" value="1"/>
</dbReference>
<proteinExistence type="predicted"/>
<evidence type="ECO:0000256" key="2">
    <source>
        <dbReference type="ARBA" id="ARBA00022842"/>
    </source>
</evidence>
<dbReference type="GO" id="GO:0016779">
    <property type="term" value="F:nucleotidyltransferase activity"/>
    <property type="evidence" value="ECO:0007669"/>
    <property type="project" value="UniProtKB-KW"/>
</dbReference>
<sequence length="195" mass="19816">MTVAGLLLAGGRSTRFGTEKAVFPLAGGELMMDTPLRALRAACAVAAVSARPDSGAAAHAAKLGLPRLYDRPGDPEGPLAGIRAGLEWAAAQGAEGLATAPCDGLAIDAVGVRRLVAAFEGGGARAVIACSPAGWEPLLAVWPVEDGLALLERELAEGRHPSVRDLLASLGATPVDGYDGVNVNAPSDLPEPLRR</sequence>
<evidence type="ECO:0000313" key="5">
    <source>
        <dbReference type="Proteomes" id="UP000228945"/>
    </source>
</evidence>
<keyword evidence="2" id="KW-0460">Magnesium</keyword>
<dbReference type="InterPro" id="IPR029044">
    <property type="entry name" value="Nucleotide-diphossugar_trans"/>
</dbReference>
<dbReference type="SUPFAM" id="SSF53448">
    <property type="entry name" value="Nucleotide-diphospho-sugar transferases"/>
    <property type="match status" value="1"/>
</dbReference>
<organism evidence="4 5">
    <name type="scientific">Caulobacter mirabilis</name>
    <dbReference type="NCBI Taxonomy" id="69666"/>
    <lineage>
        <taxon>Bacteria</taxon>
        <taxon>Pseudomonadati</taxon>
        <taxon>Pseudomonadota</taxon>
        <taxon>Alphaproteobacteria</taxon>
        <taxon>Caulobacterales</taxon>
        <taxon>Caulobacteraceae</taxon>
        <taxon>Caulobacter</taxon>
    </lineage>
</organism>
<name>A0A2D2B2U9_9CAUL</name>
<dbReference type="PANTHER" id="PTHR19136">
    <property type="entry name" value="MOLYBDENUM COFACTOR GUANYLYLTRANSFERASE"/>
    <property type="match status" value="1"/>
</dbReference>
<dbReference type="AlphaFoldDB" id="A0A2D2B2U9"/>
<protein>
    <submittedName>
        <fullName evidence="4">Molybdenum cofactor guanylyltransferase</fullName>
    </submittedName>
</protein>
<dbReference type="Proteomes" id="UP000228945">
    <property type="component" value="Chromosome"/>
</dbReference>
<dbReference type="RefSeq" id="WP_099623840.1">
    <property type="nucleotide sequence ID" value="NZ_CP024201.1"/>
</dbReference>
<evidence type="ECO:0000259" key="3">
    <source>
        <dbReference type="Pfam" id="PF12804"/>
    </source>
</evidence>
<accession>A0A2D2B2U9</accession>
<evidence type="ECO:0000256" key="1">
    <source>
        <dbReference type="ARBA" id="ARBA00022679"/>
    </source>
</evidence>
<dbReference type="OrthoDB" id="9788394at2"/>
<evidence type="ECO:0000313" key="4">
    <source>
        <dbReference type="EMBL" id="ATQ44592.1"/>
    </source>
</evidence>
<gene>
    <name evidence="4" type="ORF">CSW64_20455</name>
</gene>
<feature type="domain" description="MobA-like NTP transferase" evidence="3">
    <location>
        <begin position="5"/>
        <end position="154"/>
    </location>
</feature>
<reference evidence="4 5" key="1">
    <citation type="submission" date="2017-10" db="EMBL/GenBank/DDBJ databases">
        <title>Genome sequence of Caulobacter mirabilis FWC38.</title>
        <authorList>
            <person name="Fiebig A."/>
            <person name="Crosson S."/>
        </authorList>
    </citation>
    <scope>NUCLEOTIDE SEQUENCE [LARGE SCALE GENOMIC DNA]</scope>
    <source>
        <strain evidence="4 5">FWC 38</strain>
    </source>
</reference>
<dbReference type="EMBL" id="CP024201">
    <property type="protein sequence ID" value="ATQ44592.1"/>
    <property type="molecule type" value="Genomic_DNA"/>
</dbReference>
<keyword evidence="4" id="KW-0548">Nucleotidyltransferase</keyword>
<dbReference type="Pfam" id="PF12804">
    <property type="entry name" value="NTP_transf_3"/>
    <property type="match status" value="1"/>
</dbReference>